<evidence type="ECO:0000256" key="2">
    <source>
        <dbReference type="ARBA" id="ARBA00022771"/>
    </source>
</evidence>
<dbReference type="PROSITE" id="PS50089">
    <property type="entry name" value="ZF_RING_2"/>
    <property type="match status" value="1"/>
</dbReference>
<sequence length="580" mass="64643">MGNGENEFVRHSRLENREQQTGDMNKDFVNLDFLTVMVIHSSANEKSLIAMLEDIEMGDYDTDYDGQTSDDDFKSLDHSSEQGPDSKVDGHGALVGAADSVVEESDPDYVPSDDSSVTSSDTEMDEARDLSSDYLGLPGEMSTWSDEDRRFSFKYNLQGVLGNPHQDQRFGKPTPLPAPILDFILKKLPEHARVAVTRYFMLAVPKLMKERLAKLLHSTPQNVQAELAIFITEISNFASVAGPNTVIHIGNIFERSHVLVHWLRKLRPELIQAVVNIPFDGHQLLAMISSSYVVVRDQVVEDTNKQQTEAGQRSRELELPRNLPIQVKHFLNRLEESCHLDLINLVVALPQNLKNGFAAILGQAPPNVLHIIVSLFDTIGCYDIEAHKIEDPDAEDITFDLYATLGHIDPEGLLIRFLLQIPDEELAPFWQVAGAGYQLCLNIANSELLMDFGSEQLEPTPETIVHNDRYRLDVALSEPVYSIDEVIAFVRSLRSVPLAELDADRRECSICLNEYTEDGLNRPGSEAPKQLICGHVFGSNCLLDLLIPKLHGGFEYDTCPMCRAPIGDMLIGPPGNSEGI</sequence>
<name>A0A8H3FCU8_9LECA</name>
<gene>
    <name evidence="7" type="ORF">HETSPECPRED_004990</name>
</gene>
<proteinExistence type="predicted"/>
<evidence type="ECO:0000313" key="7">
    <source>
        <dbReference type="EMBL" id="CAF9922189.1"/>
    </source>
</evidence>
<dbReference type="Proteomes" id="UP000664521">
    <property type="component" value="Unassembled WGS sequence"/>
</dbReference>
<feature type="compositionally biased region" description="Basic and acidic residues" evidence="5">
    <location>
        <begin position="7"/>
        <end position="21"/>
    </location>
</feature>
<evidence type="ECO:0000256" key="4">
    <source>
        <dbReference type="PROSITE-ProRule" id="PRU00175"/>
    </source>
</evidence>
<evidence type="ECO:0000256" key="5">
    <source>
        <dbReference type="SAM" id="MobiDB-lite"/>
    </source>
</evidence>
<feature type="region of interest" description="Disordered" evidence="5">
    <location>
        <begin position="1"/>
        <end position="21"/>
    </location>
</feature>
<reference evidence="7" key="1">
    <citation type="submission" date="2021-03" db="EMBL/GenBank/DDBJ databases">
        <authorList>
            <person name="Tagirdzhanova G."/>
        </authorList>
    </citation>
    <scope>NUCLEOTIDE SEQUENCE</scope>
</reference>
<dbReference type="InterPro" id="IPR001841">
    <property type="entry name" value="Znf_RING"/>
</dbReference>
<dbReference type="Pfam" id="PF00097">
    <property type="entry name" value="zf-C3HC4"/>
    <property type="match status" value="1"/>
</dbReference>
<feature type="compositionally biased region" description="Low complexity" evidence="5">
    <location>
        <begin position="108"/>
        <end position="121"/>
    </location>
</feature>
<evidence type="ECO:0000256" key="1">
    <source>
        <dbReference type="ARBA" id="ARBA00022723"/>
    </source>
</evidence>
<evidence type="ECO:0000259" key="6">
    <source>
        <dbReference type="PROSITE" id="PS50089"/>
    </source>
</evidence>
<dbReference type="GO" id="GO:0008270">
    <property type="term" value="F:zinc ion binding"/>
    <property type="evidence" value="ECO:0007669"/>
    <property type="project" value="UniProtKB-KW"/>
</dbReference>
<evidence type="ECO:0000256" key="3">
    <source>
        <dbReference type="ARBA" id="ARBA00022833"/>
    </source>
</evidence>
<protein>
    <recommendedName>
        <fullName evidence="6">RING-type domain-containing protein</fullName>
    </recommendedName>
</protein>
<keyword evidence="1" id="KW-0479">Metal-binding</keyword>
<keyword evidence="3" id="KW-0862">Zinc</keyword>
<comment type="caution">
    <text evidence="7">The sequence shown here is derived from an EMBL/GenBank/DDBJ whole genome shotgun (WGS) entry which is preliminary data.</text>
</comment>
<dbReference type="EMBL" id="CAJPDS010000030">
    <property type="protein sequence ID" value="CAF9922189.1"/>
    <property type="molecule type" value="Genomic_DNA"/>
</dbReference>
<feature type="region of interest" description="Disordered" evidence="5">
    <location>
        <begin position="62"/>
        <end position="136"/>
    </location>
</feature>
<feature type="compositionally biased region" description="Basic and acidic residues" evidence="5">
    <location>
        <begin position="71"/>
        <end position="90"/>
    </location>
</feature>
<organism evidence="7 8">
    <name type="scientific">Heterodermia speciosa</name>
    <dbReference type="NCBI Taxonomy" id="116794"/>
    <lineage>
        <taxon>Eukaryota</taxon>
        <taxon>Fungi</taxon>
        <taxon>Dikarya</taxon>
        <taxon>Ascomycota</taxon>
        <taxon>Pezizomycotina</taxon>
        <taxon>Lecanoromycetes</taxon>
        <taxon>OSLEUM clade</taxon>
        <taxon>Lecanoromycetidae</taxon>
        <taxon>Caliciales</taxon>
        <taxon>Physciaceae</taxon>
        <taxon>Heterodermia</taxon>
    </lineage>
</organism>
<dbReference type="AlphaFoldDB" id="A0A8H3FCU8"/>
<evidence type="ECO:0000313" key="8">
    <source>
        <dbReference type="Proteomes" id="UP000664521"/>
    </source>
</evidence>
<dbReference type="InterPro" id="IPR018957">
    <property type="entry name" value="Znf_C3HC4_RING-type"/>
</dbReference>
<dbReference type="InterPro" id="IPR013083">
    <property type="entry name" value="Znf_RING/FYVE/PHD"/>
</dbReference>
<accession>A0A8H3FCU8</accession>
<keyword evidence="2 4" id="KW-0863">Zinc-finger</keyword>
<dbReference type="OrthoDB" id="21204at2759"/>
<keyword evidence="8" id="KW-1185">Reference proteome</keyword>
<dbReference type="Gene3D" id="3.30.40.10">
    <property type="entry name" value="Zinc/RING finger domain, C3HC4 (zinc finger)"/>
    <property type="match status" value="1"/>
</dbReference>
<dbReference type="SMART" id="SM00184">
    <property type="entry name" value="RING"/>
    <property type="match status" value="1"/>
</dbReference>
<dbReference type="SUPFAM" id="SSF57850">
    <property type="entry name" value="RING/U-box"/>
    <property type="match status" value="1"/>
</dbReference>
<feature type="domain" description="RING-type" evidence="6">
    <location>
        <begin position="508"/>
        <end position="563"/>
    </location>
</feature>